<comment type="similarity">
    <text evidence="2">Belongs to the staphylococcal hemolytic protein family.</text>
</comment>
<evidence type="ECO:0000313" key="8">
    <source>
        <dbReference type="EMBL" id="AAO04443.1"/>
    </source>
</evidence>
<name>A0A0H2VHB9_STAES</name>
<comment type="subcellular location">
    <subcellularLocation>
        <location evidence="1">Secreted</location>
    </subcellularLocation>
</comment>
<dbReference type="Pfam" id="PF05480">
    <property type="entry name" value="PSMbeta"/>
    <property type="match status" value="1"/>
</dbReference>
<evidence type="ECO:0008006" key="10">
    <source>
        <dbReference type="Google" id="ProtNLM"/>
    </source>
</evidence>
<dbReference type="Proteomes" id="UP000001411">
    <property type="component" value="Chromosome"/>
</dbReference>
<evidence type="ECO:0000313" key="9">
    <source>
        <dbReference type="Proteomes" id="UP000001411"/>
    </source>
</evidence>
<protein>
    <recommendedName>
        <fullName evidence="10">Beta-class phenol-soluble modulin</fullName>
    </recommendedName>
</protein>
<evidence type="ECO:0000256" key="4">
    <source>
        <dbReference type="ARBA" id="ARBA00022656"/>
    </source>
</evidence>
<keyword evidence="5" id="KW-0354">Hemolysis</keyword>
<evidence type="ECO:0000256" key="5">
    <source>
        <dbReference type="ARBA" id="ARBA00022735"/>
    </source>
</evidence>
<keyword evidence="6" id="KW-0204">Cytolysis</keyword>
<dbReference type="PATRIC" id="fig|176280.10.peg.819"/>
<keyword evidence="4" id="KW-0800">Toxin</keyword>
<sequence>MLIMKLFNAFKDILEAAITNDGTQLGASIVNIIESSVDMVNRFLGN</sequence>
<evidence type="ECO:0000256" key="3">
    <source>
        <dbReference type="ARBA" id="ARBA00022525"/>
    </source>
</evidence>
<reference evidence="8 9" key="1">
    <citation type="journal article" date="2003" name="Mol. Microbiol.">
        <title>Genome-based analysis of virulence genes in a non-biofilm-forming Staphylococcus epidermidis strain (ATCC 12228).</title>
        <authorList>
            <person name="Zhang Y.Q."/>
            <person name="Ren S.X."/>
            <person name="Li H.L."/>
            <person name="Wang Y.X."/>
            <person name="Fu G."/>
            <person name="Yang J."/>
            <person name="Qin Z.Q."/>
            <person name="Miao Y.G."/>
            <person name="Wang W.Y."/>
            <person name="Chen R.S."/>
            <person name="Shen Y."/>
            <person name="Chen Z."/>
            <person name="Yuan Z.H."/>
            <person name="Zhao G.P."/>
            <person name="Qu D."/>
            <person name="Danchin A."/>
            <person name="Wen Y.M."/>
        </authorList>
    </citation>
    <scope>NUCLEOTIDE SEQUENCE [LARGE SCALE GENOMIC DNA]</scope>
    <source>
        <strain evidence="9">ATCC 12228 / FDA PCI 1200</strain>
    </source>
</reference>
<evidence type="ECO:0000256" key="1">
    <source>
        <dbReference type="ARBA" id="ARBA00004613"/>
    </source>
</evidence>
<dbReference type="AlphaFoldDB" id="A0A0H2VHB9"/>
<accession>A0A0H2VHB9</accession>
<dbReference type="KEGG" id="sep:SE_0846"/>
<dbReference type="GO" id="GO:0031640">
    <property type="term" value="P:killing of cells of another organism"/>
    <property type="evidence" value="ECO:0007669"/>
    <property type="project" value="UniProtKB-KW"/>
</dbReference>
<evidence type="ECO:0000256" key="7">
    <source>
        <dbReference type="ARBA" id="ARBA00023026"/>
    </source>
</evidence>
<evidence type="ECO:0000256" key="2">
    <source>
        <dbReference type="ARBA" id="ARBA00006367"/>
    </source>
</evidence>
<dbReference type="OrthoDB" id="2404134at2"/>
<dbReference type="InterPro" id="IPR008846">
    <property type="entry name" value="PSMbeta"/>
</dbReference>
<dbReference type="EMBL" id="AE015929">
    <property type="protein sequence ID" value="AAO04443.1"/>
    <property type="molecule type" value="Genomic_DNA"/>
</dbReference>
<keyword evidence="3" id="KW-0964">Secreted</keyword>
<evidence type="ECO:0000256" key="6">
    <source>
        <dbReference type="ARBA" id="ARBA00022852"/>
    </source>
</evidence>
<keyword evidence="7" id="KW-0843">Virulence</keyword>
<dbReference type="GO" id="GO:0090729">
    <property type="term" value="F:toxin activity"/>
    <property type="evidence" value="ECO:0007669"/>
    <property type="project" value="UniProtKB-KW"/>
</dbReference>
<proteinExistence type="inferred from homology"/>
<gene>
    <name evidence="8" type="ordered locus">SE_0846</name>
</gene>
<dbReference type="GO" id="GO:0005576">
    <property type="term" value="C:extracellular region"/>
    <property type="evidence" value="ECO:0007669"/>
    <property type="project" value="UniProtKB-SubCell"/>
</dbReference>
<dbReference type="HOGENOM" id="CLU_207329_1_0_9"/>
<organism evidence="8 9">
    <name type="scientific">Staphylococcus epidermidis (strain ATCC 12228 / FDA PCI 1200)</name>
    <dbReference type="NCBI Taxonomy" id="176280"/>
    <lineage>
        <taxon>Bacteria</taxon>
        <taxon>Bacillati</taxon>
        <taxon>Bacillota</taxon>
        <taxon>Bacilli</taxon>
        <taxon>Bacillales</taxon>
        <taxon>Staphylococcaceae</taxon>
        <taxon>Staphylococcus</taxon>
    </lineage>
</organism>